<dbReference type="AlphaFoldDB" id="A0A8J3RD42"/>
<dbReference type="Proteomes" id="UP000610966">
    <property type="component" value="Unassembled WGS sequence"/>
</dbReference>
<dbReference type="EMBL" id="BOOG01000051">
    <property type="protein sequence ID" value="GIH72405.1"/>
    <property type="molecule type" value="Genomic_DNA"/>
</dbReference>
<protein>
    <submittedName>
        <fullName evidence="1">4,5-dihydroxyphthalate decarboxylase</fullName>
    </submittedName>
</protein>
<name>A0A8J3RD42_9ACTN</name>
<sequence>MTATPLVLSLACWDYDRTRRLLDGQVSVPGVTLQALIHPVEETFFRMLRWREFDISEMSLSSYVMSVFSDPKPFVAIPVFPSRAFRHGAIYVRGDSPLTQPNELVGATVGIPEYQMTASVWIRGILAEHYGVPVESISYRTGGLHDAGRTEKVRLQLPDHLDVRPAPEDRTLEQMLLAGELDALYSARAPRAFRPYDATGADSIRRLIKDPMREEQKFFEKTRIFPIMHTVVIKREVYEAHPWVARELFNAFCQARDLAYAELNEVTALKHMLPWGVQQAEEVRQLMGPDFWAYGLEPNRHVLETFLRYSYEQGLSPHVLQPEDLFAPETHANILI</sequence>
<reference evidence="1" key="1">
    <citation type="submission" date="2021-01" db="EMBL/GenBank/DDBJ databases">
        <title>Whole genome shotgun sequence of Sphaerimonospora thailandensis NBRC 107569.</title>
        <authorList>
            <person name="Komaki H."/>
            <person name="Tamura T."/>
        </authorList>
    </citation>
    <scope>NUCLEOTIDE SEQUENCE</scope>
    <source>
        <strain evidence="1">NBRC 107569</strain>
    </source>
</reference>
<comment type="caution">
    <text evidence="1">The sequence shown here is derived from an EMBL/GenBank/DDBJ whole genome shotgun (WGS) entry which is preliminary data.</text>
</comment>
<evidence type="ECO:0000313" key="2">
    <source>
        <dbReference type="Proteomes" id="UP000610966"/>
    </source>
</evidence>
<accession>A0A8J3RD42</accession>
<dbReference type="SUPFAM" id="SSF53850">
    <property type="entry name" value="Periplasmic binding protein-like II"/>
    <property type="match status" value="1"/>
</dbReference>
<keyword evidence="2" id="KW-1185">Reference proteome</keyword>
<dbReference type="RefSeq" id="WP_204018069.1">
    <property type="nucleotide sequence ID" value="NZ_BOOG01000051.1"/>
</dbReference>
<organism evidence="1 2">
    <name type="scientific">Sphaerimonospora thailandensis</name>
    <dbReference type="NCBI Taxonomy" id="795644"/>
    <lineage>
        <taxon>Bacteria</taxon>
        <taxon>Bacillati</taxon>
        <taxon>Actinomycetota</taxon>
        <taxon>Actinomycetes</taxon>
        <taxon>Streptosporangiales</taxon>
        <taxon>Streptosporangiaceae</taxon>
        <taxon>Sphaerimonospora</taxon>
    </lineage>
</organism>
<proteinExistence type="predicted"/>
<gene>
    <name evidence="1" type="ORF">Mth01_46580</name>
</gene>
<evidence type="ECO:0000313" key="1">
    <source>
        <dbReference type="EMBL" id="GIH72405.1"/>
    </source>
</evidence>